<dbReference type="PANTHER" id="PTHR48102">
    <property type="entry name" value="ATP-DEPENDENT CLP PROTEASE ATP-BINDING SUBUNIT CLPX-LIKE, MITOCHONDRIAL-RELATED"/>
    <property type="match status" value="1"/>
</dbReference>
<dbReference type="Pfam" id="PF10431">
    <property type="entry name" value="ClpB_D2-small"/>
    <property type="match status" value="1"/>
</dbReference>
<feature type="binding site" evidence="5">
    <location>
        <begin position="63"/>
        <end position="68"/>
    </location>
    <ligand>
        <name>ATP</name>
        <dbReference type="ChEBI" id="CHEBI:30616"/>
    </ligand>
</feature>
<name>A0A3S9HDF3_9LACT</name>
<evidence type="ECO:0000256" key="4">
    <source>
        <dbReference type="ARBA" id="ARBA00023186"/>
    </source>
</evidence>
<dbReference type="NCBIfam" id="NF003544">
    <property type="entry name" value="PRK05201.1"/>
    <property type="match status" value="1"/>
</dbReference>
<feature type="binding site" evidence="5">
    <location>
        <position position="418"/>
    </location>
    <ligand>
        <name>ATP</name>
        <dbReference type="ChEBI" id="CHEBI:30616"/>
    </ligand>
</feature>
<keyword evidence="4 5" id="KW-0143">Chaperone</keyword>
<dbReference type="GO" id="GO:0036402">
    <property type="term" value="F:proteasome-activating activity"/>
    <property type="evidence" value="ECO:0007669"/>
    <property type="project" value="UniProtKB-UniRule"/>
</dbReference>
<dbReference type="Gene3D" id="3.40.50.300">
    <property type="entry name" value="P-loop containing nucleotide triphosphate hydrolases"/>
    <property type="match status" value="2"/>
</dbReference>
<keyword evidence="3 5" id="KW-0067">ATP-binding</keyword>
<dbReference type="EMBL" id="CP034465">
    <property type="protein sequence ID" value="AZP05374.1"/>
    <property type="molecule type" value="Genomic_DNA"/>
</dbReference>
<dbReference type="Gene3D" id="1.10.8.60">
    <property type="match status" value="1"/>
</dbReference>
<dbReference type="HAMAP" id="MF_00249">
    <property type="entry name" value="HslU"/>
    <property type="match status" value="1"/>
</dbReference>
<dbReference type="Pfam" id="PF00004">
    <property type="entry name" value="AAA"/>
    <property type="match status" value="1"/>
</dbReference>
<feature type="domain" description="Clp ATPase C-terminal" evidence="7">
    <location>
        <begin position="360"/>
        <end position="456"/>
    </location>
</feature>
<dbReference type="NCBIfam" id="TIGR00390">
    <property type="entry name" value="hslU"/>
    <property type="match status" value="1"/>
</dbReference>
<comment type="subcellular location">
    <subcellularLocation>
        <location evidence="5">Cytoplasm</location>
    </subcellularLocation>
</comment>
<dbReference type="GO" id="GO:0008233">
    <property type="term" value="F:peptidase activity"/>
    <property type="evidence" value="ECO:0007669"/>
    <property type="project" value="UniProtKB-KW"/>
</dbReference>
<dbReference type="Pfam" id="PF07724">
    <property type="entry name" value="AAA_2"/>
    <property type="match status" value="1"/>
</dbReference>
<sequence>MKTKTNLTPRQVLTELDRYIIGQNDAKKSVAVALRNRYRRMLLAEDMQQEVTPKNILMIGPTGVGKTEIARRLANLVNAPFVKVEATKFTEVGYVGRDVESMVRDLVENAISLVEEEKRSDVYSKAYEKALQRIAKALKPGIKKKKTTDSNSFQNMFQQFGLPPLSDETEEETEEVTAEIATARTEIVEQIRKGILDNRDVTIQVEEKSGSPLGAMGGNEQMMMLQSALESMTPKRKSNRTMKVKDALKICVDEETDKMIDKNDVSMEALKLAEESGIIFIDEIDKITSKSDQGGQVSREGVQRDILPIVEGSQVATKYGNIKTDHVLFVASGAFHVSKPSDLIPELQGRFPIRVELDDLTEEDFVRILTEPNNALLKQYKALLETEDVVITFTKEAIDRIAANATKMNNETDNIGARRLHTILEKLLEDLLFESPDMPGQQITITADYVDEKLAHIIEDQDLRRYIL</sequence>
<keyword evidence="8" id="KW-0645">Protease</keyword>
<evidence type="ECO:0000259" key="6">
    <source>
        <dbReference type="SMART" id="SM00382"/>
    </source>
</evidence>
<evidence type="ECO:0000313" key="8">
    <source>
        <dbReference type="EMBL" id="AZP05374.1"/>
    </source>
</evidence>
<dbReference type="GO" id="GO:0043335">
    <property type="term" value="P:protein unfolding"/>
    <property type="evidence" value="ECO:0007669"/>
    <property type="project" value="UniProtKB-UniRule"/>
</dbReference>
<dbReference type="InterPro" id="IPR019489">
    <property type="entry name" value="Clp_ATPase_C"/>
</dbReference>
<dbReference type="InterPro" id="IPR003593">
    <property type="entry name" value="AAA+_ATPase"/>
</dbReference>
<dbReference type="FunFam" id="3.40.50.300:FF:000220">
    <property type="entry name" value="ATP-dependent protease ATPase subunit HslU"/>
    <property type="match status" value="1"/>
</dbReference>
<comment type="subunit">
    <text evidence="5">A double ring-shaped homohexamer of HslV is capped on each side by a ring-shaped HslU homohexamer. The assembly of the HslU/HslV complex is dependent on binding of ATP.</text>
</comment>
<dbReference type="RefSeq" id="WP_126111704.1">
    <property type="nucleotide sequence ID" value="NZ_CP034465.1"/>
</dbReference>
<dbReference type="PANTHER" id="PTHR48102:SF3">
    <property type="entry name" value="ATP-DEPENDENT PROTEASE ATPASE SUBUNIT HSLU"/>
    <property type="match status" value="1"/>
</dbReference>
<dbReference type="GO" id="GO:0009376">
    <property type="term" value="C:HslUV protease complex"/>
    <property type="evidence" value="ECO:0007669"/>
    <property type="project" value="UniProtKB-UniRule"/>
</dbReference>
<dbReference type="InterPro" id="IPR004491">
    <property type="entry name" value="HslU"/>
</dbReference>
<dbReference type="CDD" id="cd19498">
    <property type="entry name" value="RecA-like_HslU"/>
    <property type="match status" value="1"/>
</dbReference>
<dbReference type="SMART" id="SM00382">
    <property type="entry name" value="AAA"/>
    <property type="match status" value="1"/>
</dbReference>
<comment type="similarity">
    <text evidence="1 5">Belongs to the ClpX chaperone family. HslU subfamily.</text>
</comment>
<feature type="binding site" evidence="5">
    <location>
        <position position="21"/>
    </location>
    <ligand>
        <name>ATP</name>
        <dbReference type="ChEBI" id="CHEBI:30616"/>
    </ligand>
</feature>
<dbReference type="SUPFAM" id="SSF52540">
    <property type="entry name" value="P-loop containing nucleoside triphosphate hydrolases"/>
    <property type="match status" value="1"/>
</dbReference>
<dbReference type="Proteomes" id="UP000273326">
    <property type="component" value="Chromosome"/>
</dbReference>
<dbReference type="InterPro" id="IPR003959">
    <property type="entry name" value="ATPase_AAA_core"/>
</dbReference>
<proteinExistence type="inferred from homology"/>
<evidence type="ECO:0000256" key="1">
    <source>
        <dbReference type="ARBA" id="ARBA00009771"/>
    </source>
</evidence>
<feature type="binding site" evidence="5">
    <location>
        <position position="282"/>
    </location>
    <ligand>
        <name>ATP</name>
        <dbReference type="ChEBI" id="CHEBI:30616"/>
    </ligand>
</feature>
<reference evidence="9" key="1">
    <citation type="submission" date="2018-12" db="EMBL/GenBank/DDBJ databases">
        <title>Complete genome sequencing of Jeotgalibaca sp. H21T32.</title>
        <authorList>
            <person name="Bae J.-W."/>
            <person name="Lee S.-Y."/>
        </authorList>
    </citation>
    <scope>NUCLEOTIDE SEQUENCE [LARGE SCALE GENOMIC DNA]</scope>
    <source>
        <strain evidence="9">H21T32</strain>
    </source>
</reference>
<evidence type="ECO:0000313" key="9">
    <source>
        <dbReference type="Proteomes" id="UP000273326"/>
    </source>
</evidence>
<evidence type="ECO:0000256" key="5">
    <source>
        <dbReference type="HAMAP-Rule" id="MF_00249"/>
    </source>
</evidence>
<accession>A0A3S9HDF3</accession>
<dbReference type="KEGG" id="jeh:EJN90_12375"/>
<dbReference type="InterPro" id="IPR050052">
    <property type="entry name" value="ATP-dep_Clp_protease_ClpX"/>
</dbReference>
<feature type="binding site" evidence="5">
    <location>
        <position position="346"/>
    </location>
    <ligand>
        <name>ATP</name>
        <dbReference type="ChEBI" id="CHEBI:30616"/>
    </ligand>
</feature>
<dbReference type="AlphaFoldDB" id="A0A3S9HDF3"/>
<dbReference type="SMART" id="SM01086">
    <property type="entry name" value="ClpB_D2-small"/>
    <property type="match status" value="1"/>
</dbReference>
<evidence type="ECO:0000259" key="7">
    <source>
        <dbReference type="SMART" id="SM01086"/>
    </source>
</evidence>
<comment type="function">
    <text evidence="5">ATPase subunit of a proteasome-like degradation complex; this subunit has chaperone activity. The binding of ATP and its subsequent hydrolysis by HslU are essential for unfolding of protein substrates subsequently hydrolyzed by HslV. HslU recognizes the N-terminal part of its protein substrates and unfolds these before they are guided to HslV for hydrolysis.</text>
</comment>
<organism evidence="8 9">
    <name type="scientific">Jeotgalibaca ciconiae</name>
    <dbReference type="NCBI Taxonomy" id="2496265"/>
    <lineage>
        <taxon>Bacteria</taxon>
        <taxon>Bacillati</taxon>
        <taxon>Bacillota</taxon>
        <taxon>Bacilli</taxon>
        <taxon>Lactobacillales</taxon>
        <taxon>Carnobacteriaceae</taxon>
        <taxon>Jeotgalibaca</taxon>
    </lineage>
</organism>
<dbReference type="GO" id="GO:0005524">
    <property type="term" value="F:ATP binding"/>
    <property type="evidence" value="ECO:0007669"/>
    <property type="project" value="UniProtKB-UniRule"/>
</dbReference>
<protein>
    <recommendedName>
        <fullName evidence="5">ATP-dependent protease ATPase subunit HslU</fullName>
    </recommendedName>
    <alternativeName>
        <fullName evidence="5">Unfoldase HslU</fullName>
    </alternativeName>
</protein>
<dbReference type="OrthoDB" id="9804062at2"/>
<evidence type="ECO:0000256" key="2">
    <source>
        <dbReference type="ARBA" id="ARBA00022741"/>
    </source>
</evidence>
<gene>
    <name evidence="5 8" type="primary">hslU</name>
    <name evidence="8" type="ORF">EJN90_12375</name>
</gene>
<keyword evidence="9" id="KW-1185">Reference proteome</keyword>
<keyword evidence="5" id="KW-0963">Cytoplasm</keyword>
<dbReference type="InterPro" id="IPR027417">
    <property type="entry name" value="P-loop_NTPase"/>
</dbReference>
<feature type="domain" description="AAA+ ATPase" evidence="6">
    <location>
        <begin position="52"/>
        <end position="357"/>
    </location>
</feature>
<keyword evidence="2 5" id="KW-0547">Nucleotide-binding</keyword>
<evidence type="ECO:0000256" key="3">
    <source>
        <dbReference type="ARBA" id="ARBA00022840"/>
    </source>
</evidence>
<keyword evidence="8" id="KW-0378">Hydrolase</keyword>
<dbReference type="GO" id="GO:0016887">
    <property type="term" value="F:ATP hydrolysis activity"/>
    <property type="evidence" value="ECO:0007669"/>
    <property type="project" value="InterPro"/>
</dbReference>